<accession>C1N3W7</accession>
<dbReference type="OrthoDB" id="498811at2759"/>
<dbReference type="Gene3D" id="1.25.40.20">
    <property type="entry name" value="Ankyrin repeat-containing domain"/>
    <property type="match status" value="2"/>
</dbReference>
<evidence type="ECO:0000256" key="1">
    <source>
        <dbReference type="ARBA" id="ARBA00022737"/>
    </source>
</evidence>
<evidence type="ECO:0000256" key="3">
    <source>
        <dbReference type="PROSITE-ProRule" id="PRU00023"/>
    </source>
</evidence>
<dbReference type="Pfam" id="PF12796">
    <property type="entry name" value="Ank_2"/>
    <property type="match status" value="1"/>
</dbReference>
<dbReference type="KEGG" id="mpp:MICPUCDRAFT_52324"/>
<keyword evidence="5" id="KW-1185">Reference proteome</keyword>
<dbReference type="SMART" id="SM00248">
    <property type="entry name" value="ANK"/>
    <property type="match status" value="6"/>
</dbReference>
<dbReference type="InterPro" id="IPR036770">
    <property type="entry name" value="Ankyrin_rpt-contain_sf"/>
</dbReference>
<dbReference type="AlphaFoldDB" id="C1N3W7"/>
<gene>
    <name evidence="4" type="ORF">MICPUCDRAFT_52324</name>
</gene>
<dbReference type="GeneID" id="9687887"/>
<proteinExistence type="predicted"/>
<dbReference type="Pfam" id="PF13606">
    <property type="entry name" value="Ank_3"/>
    <property type="match status" value="1"/>
</dbReference>
<dbReference type="PANTHER" id="PTHR24161:SF85">
    <property type="entry name" value="PALMITOYLTRANSFERASE HIP14"/>
    <property type="match status" value="1"/>
</dbReference>
<dbReference type="RefSeq" id="XP_003062686.1">
    <property type="nucleotide sequence ID" value="XM_003062640.1"/>
</dbReference>
<dbReference type="Proteomes" id="UP000001876">
    <property type="component" value="Unassembled WGS sequence"/>
</dbReference>
<dbReference type="PROSITE" id="PS50088">
    <property type="entry name" value="ANK_REPEAT"/>
    <property type="match status" value="2"/>
</dbReference>
<dbReference type="PROSITE" id="PS50297">
    <property type="entry name" value="ANK_REP_REGION"/>
    <property type="match status" value="1"/>
</dbReference>
<dbReference type="InterPro" id="IPR002110">
    <property type="entry name" value="Ankyrin_rpt"/>
</dbReference>
<feature type="repeat" description="ANK" evidence="3">
    <location>
        <begin position="309"/>
        <end position="331"/>
    </location>
</feature>
<evidence type="ECO:0000256" key="2">
    <source>
        <dbReference type="ARBA" id="ARBA00023043"/>
    </source>
</evidence>
<dbReference type="PANTHER" id="PTHR24161">
    <property type="entry name" value="ANK_REP_REGION DOMAIN-CONTAINING PROTEIN-RELATED"/>
    <property type="match status" value="1"/>
</dbReference>
<evidence type="ECO:0000313" key="5">
    <source>
        <dbReference type="Proteomes" id="UP000001876"/>
    </source>
</evidence>
<keyword evidence="1" id="KW-0677">Repeat</keyword>
<dbReference type="EMBL" id="GG663746">
    <property type="protein sequence ID" value="EEH53505.1"/>
    <property type="molecule type" value="Genomic_DNA"/>
</dbReference>
<dbReference type="STRING" id="564608.C1N3W7"/>
<evidence type="ECO:0000313" key="4">
    <source>
        <dbReference type="EMBL" id="EEH53505.1"/>
    </source>
</evidence>
<feature type="repeat" description="ANK" evidence="3">
    <location>
        <begin position="413"/>
        <end position="445"/>
    </location>
</feature>
<organism evidence="5">
    <name type="scientific">Micromonas pusilla (strain CCMP1545)</name>
    <name type="common">Picoplanktonic green alga</name>
    <dbReference type="NCBI Taxonomy" id="564608"/>
    <lineage>
        <taxon>Eukaryota</taxon>
        <taxon>Viridiplantae</taxon>
        <taxon>Chlorophyta</taxon>
        <taxon>Mamiellophyceae</taxon>
        <taxon>Mamiellales</taxon>
        <taxon>Mamiellaceae</taxon>
        <taxon>Micromonas</taxon>
    </lineage>
</organism>
<dbReference type="eggNOG" id="KOG0504">
    <property type="taxonomic scope" value="Eukaryota"/>
</dbReference>
<reference evidence="4 5" key="1">
    <citation type="journal article" date="2009" name="Science">
        <title>Green evolution and dynamic adaptations revealed by genomes of the marine picoeukaryotes Micromonas.</title>
        <authorList>
            <person name="Worden A.Z."/>
            <person name="Lee J.H."/>
            <person name="Mock T."/>
            <person name="Rouze P."/>
            <person name="Simmons M.P."/>
            <person name="Aerts A.L."/>
            <person name="Allen A.E."/>
            <person name="Cuvelier M.L."/>
            <person name="Derelle E."/>
            <person name="Everett M.V."/>
            <person name="Foulon E."/>
            <person name="Grimwood J."/>
            <person name="Gundlach H."/>
            <person name="Henrissat B."/>
            <person name="Napoli C."/>
            <person name="McDonald S.M."/>
            <person name="Parker M.S."/>
            <person name="Rombauts S."/>
            <person name="Salamov A."/>
            <person name="Von Dassow P."/>
            <person name="Badger J.H."/>
            <person name="Coutinho P.M."/>
            <person name="Demir E."/>
            <person name="Dubchak I."/>
            <person name="Gentemann C."/>
            <person name="Eikrem W."/>
            <person name="Gready J.E."/>
            <person name="John U."/>
            <person name="Lanier W."/>
            <person name="Lindquist E.A."/>
            <person name="Lucas S."/>
            <person name="Mayer K.F."/>
            <person name="Moreau H."/>
            <person name="Not F."/>
            <person name="Otillar R."/>
            <person name="Panaud O."/>
            <person name="Pangilinan J."/>
            <person name="Paulsen I."/>
            <person name="Piegu B."/>
            <person name="Poliakov A."/>
            <person name="Robbens S."/>
            <person name="Schmutz J."/>
            <person name="Toulza E."/>
            <person name="Wyss T."/>
            <person name="Zelensky A."/>
            <person name="Zhou K."/>
            <person name="Armbrust E.V."/>
            <person name="Bhattacharya D."/>
            <person name="Goodenough U.W."/>
            <person name="Van de Peer Y."/>
            <person name="Grigoriev I.V."/>
        </authorList>
    </citation>
    <scope>NUCLEOTIDE SEQUENCE [LARGE SCALE GENOMIC DNA]</scope>
    <source>
        <strain evidence="4 5">CCMP1545</strain>
    </source>
</reference>
<protein>
    <submittedName>
        <fullName evidence="4">Predicted protein</fullName>
    </submittedName>
</protein>
<name>C1N3W7_MICPC</name>
<dbReference type="Pfam" id="PF00023">
    <property type="entry name" value="Ank"/>
    <property type="match status" value="1"/>
</dbReference>
<dbReference type="SUPFAM" id="SSF48403">
    <property type="entry name" value="Ankyrin repeat"/>
    <property type="match status" value="1"/>
</dbReference>
<keyword evidence="2 3" id="KW-0040">ANK repeat</keyword>
<sequence>MAPSADDDPADADASSSVASVAAALQAVLLAAAREVVGPVAATTVLSRPAARVDATQAASSLAPQTDAADFKSRAATVLFKALAATAGRESDAEEEKDRAAPRGECRAFIAESDDGTAAGLTLWLTTPMGVRKRRAYADARALADALVEAMEPRALASRVADVRVTPGGELRFTTVARLVAARREGLLACRVCAWLCAGDRGLREHTQVRHARTYEDALSAVADNRNALVASAASATTTTHAAAAAAAADDDDAEPSSWRDKRAAASKAMTHPGLLACARGDLREVARLVNEDGWDPKSDVEGVGVDARGSCALHWAAGEGHVDIVRYLVDVVGEDPRRAQTKRDRRGAMHWAARNGRVDVMRWLTNAARVDADAPTTDGTTPFMLATWKGGSIAMRWLVDDAGVDPTALNVFGCNAAQWAAMNGDVEALELLAELGVDVGVLNRNGHSALHKAATKGRRGACEWLIDVAGLGLKHMRADADGNTPAEMARLEGYAELASWLSARRTELAAAAGD</sequence>
<dbReference type="OMA" id="GVECCEY"/>